<dbReference type="eggNOG" id="COG0546">
    <property type="taxonomic scope" value="Bacteria"/>
</dbReference>
<dbReference type="PANTHER" id="PTHR43434:SF13">
    <property type="entry name" value="PHOSPHOGLYCOLATE PHOSPHATASE"/>
    <property type="match status" value="1"/>
</dbReference>
<dbReference type="SFLD" id="SFLDS00003">
    <property type="entry name" value="Haloacid_Dehalogenase"/>
    <property type="match status" value="1"/>
</dbReference>
<dbReference type="RefSeq" id="WP_015194763.1">
    <property type="nucleotide sequence ID" value="NC_019748.1"/>
</dbReference>
<dbReference type="EMBL" id="CP003653">
    <property type="protein sequence ID" value="AFZ37102.1"/>
    <property type="molecule type" value="Genomic_DNA"/>
</dbReference>
<dbReference type="NCBIfam" id="TIGR01549">
    <property type="entry name" value="HAD-SF-IA-v1"/>
    <property type="match status" value="1"/>
</dbReference>
<dbReference type="HOGENOM" id="CLU_045011_19_3_3"/>
<dbReference type="OrthoDB" id="9807630at2"/>
<keyword evidence="2" id="KW-1185">Reference proteome</keyword>
<gene>
    <name evidence="1" type="ordered locus">Sta7437_3604</name>
</gene>
<dbReference type="InterPro" id="IPR041492">
    <property type="entry name" value="HAD_2"/>
</dbReference>
<dbReference type="Proteomes" id="UP000010473">
    <property type="component" value="Chromosome"/>
</dbReference>
<dbReference type="GO" id="GO:0008967">
    <property type="term" value="F:phosphoglycolate phosphatase activity"/>
    <property type="evidence" value="ECO:0007669"/>
    <property type="project" value="TreeGrafter"/>
</dbReference>
<dbReference type="InterPro" id="IPR023198">
    <property type="entry name" value="PGP-like_dom2"/>
</dbReference>
<proteinExistence type="predicted"/>
<organism evidence="1 2">
    <name type="scientific">Stanieria cyanosphaera (strain ATCC 29371 / PCC 7437)</name>
    <dbReference type="NCBI Taxonomy" id="111780"/>
    <lineage>
        <taxon>Bacteria</taxon>
        <taxon>Bacillati</taxon>
        <taxon>Cyanobacteriota</taxon>
        <taxon>Cyanophyceae</taxon>
        <taxon>Pleurocapsales</taxon>
        <taxon>Dermocarpellaceae</taxon>
        <taxon>Stanieria</taxon>
    </lineage>
</organism>
<accession>K9XZM0</accession>
<reference evidence="2" key="1">
    <citation type="journal article" date="2013" name="Proc. Natl. Acad. Sci. U.S.A.">
        <title>Improving the coverage of the cyanobacterial phylum using diversity-driven genome sequencing.</title>
        <authorList>
            <person name="Shih P.M."/>
            <person name="Wu D."/>
            <person name="Latifi A."/>
            <person name="Axen S.D."/>
            <person name="Fewer D.P."/>
            <person name="Talla E."/>
            <person name="Calteau A."/>
            <person name="Cai F."/>
            <person name="Tandeau de Marsac N."/>
            <person name="Rippka R."/>
            <person name="Herdman M."/>
            <person name="Sivonen K."/>
            <person name="Coursin T."/>
            <person name="Laurent T."/>
            <person name="Goodwin L."/>
            <person name="Nolan M."/>
            <person name="Davenport K.W."/>
            <person name="Han C.S."/>
            <person name="Rubin E.M."/>
            <person name="Eisen J.A."/>
            <person name="Woyke T."/>
            <person name="Gugger M."/>
            <person name="Kerfeld C.A."/>
        </authorList>
    </citation>
    <scope>NUCLEOTIDE SEQUENCE [LARGE SCALE GENOMIC DNA]</scope>
    <source>
        <strain evidence="2">ATCC 29371 / PCC 7437</strain>
    </source>
</reference>
<dbReference type="Pfam" id="PF13419">
    <property type="entry name" value="HAD_2"/>
    <property type="match status" value="1"/>
</dbReference>
<dbReference type="InterPro" id="IPR023214">
    <property type="entry name" value="HAD_sf"/>
</dbReference>
<protein>
    <submittedName>
        <fullName evidence="1">HAD-superfamily hydrolase, subfamily IA, variant 1</fullName>
    </submittedName>
</protein>
<dbReference type="PANTHER" id="PTHR43434">
    <property type="entry name" value="PHOSPHOGLYCOLATE PHOSPHATASE"/>
    <property type="match status" value="1"/>
</dbReference>
<dbReference type="GO" id="GO:0005829">
    <property type="term" value="C:cytosol"/>
    <property type="evidence" value="ECO:0007669"/>
    <property type="project" value="TreeGrafter"/>
</dbReference>
<dbReference type="Gene3D" id="3.40.50.1000">
    <property type="entry name" value="HAD superfamily/HAD-like"/>
    <property type="match status" value="1"/>
</dbReference>
<dbReference type="GO" id="GO:0006281">
    <property type="term" value="P:DNA repair"/>
    <property type="evidence" value="ECO:0007669"/>
    <property type="project" value="TreeGrafter"/>
</dbReference>
<keyword evidence="1" id="KW-0378">Hydrolase</keyword>
<evidence type="ECO:0000313" key="2">
    <source>
        <dbReference type="Proteomes" id="UP000010473"/>
    </source>
</evidence>
<dbReference type="InterPro" id="IPR036412">
    <property type="entry name" value="HAD-like_sf"/>
</dbReference>
<sequence length="225" mass="25943">MNGKLVFFDFDGTIADSYQAIVKISNQLASEFGYKPVDEEEISLLKNLSSREIIQQSEISIFKIPFLIKRLQRELKKEISNLEPIHGIDLVLRQLKQHDYKLGIITSNAKENVVAFLEKHQLDNIFDFIYSGTTIFGKHRIINNIIKQYQIEPNQFIYVGDETRDIRAAKRSKVIAIAVTWGFNSAEILAHYQPDFLVTTPVELLSAIIESEHTWQKENSEKQLC</sequence>
<evidence type="ECO:0000313" key="1">
    <source>
        <dbReference type="EMBL" id="AFZ37102.1"/>
    </source>
</evidence>
<dbReference type="AlphaFoldDB" id="K9XZM0"/>
<dbReference type="InterPro" id="IPR050155">
    <property type="entry name" value="HAD-like_hydrolase_sf"/>
</dbReference>
<dbReference type="PATRIC" id="fig|111780.3.peg.3731"/>
<dbReference type="SFLD" id="SFLDG01129">
    <property type="entry name" value="C1.5:_HAD__Beta-PGM__Phosphata"/>
    <property type="match status" value="1"/>
</dbReference>
<name>K9XZM0_STAC7</name>
<dbReference type="InterPro" id="IPR006439">
    <property type="entry name" value="HAD-SF_hydro_IA"/>
</dbReference>
<dbReference type="STRING" id="111780.Sta7437_3604"/>
<dbReference type="Gene3D" id="1.10.150.240">
    <property type="entry name" value="Putative phosphatase, domain 2"/>
    <property type="match status" value="1"/>
</dbReference>
<dbReference type="KEGG" id="scs:Sta7437_3604"/>
<dbReference type="SUPFAM" id="SSF56784">
    <property type="entry name" value="HAD-like"/>
    <property type="match status" value="1"/>
</dbReference>